<dbReference type="RefSeq" id="WP_168537791.1">
    <property type="nucleotide sequence ID" value="NZ_JAAWWP010000004.1"/>
</dbReference>
<protein>
    <submittedName>
        <fullName evidence="1">Uncharacterized protein</fullName>
    </submittedName>
</protein>
<reference evidence="1 2" key="1">
    <citation type="submission" date="2020-04" db="EMBL/GenBank/DDBJ databases">
        <title>Phylogenetic Diversity and Antibacterial Activity against Ralstonia solanacearum of Endophytic Actinomycete Isolated from Moss.</title>
        <authorList>
            <person name="Zhuang X."/>
        </authorList>
    </citation>
    <scope>NUCLEOTIDE SEQUENCE [LARGE SCALE GENOMIC DNA]</scope>
    <source>
        <strain evidence="1 2">LD120</strain>
    </source>
</reference>
<gene>
    <name evidence="1" type="ORF">HFV08_09530</name>
</gene>
<proteinExistence type="predicted"/>
<name>A0ABX1H2B0_9ACTN</name>
<dbReference type="EMBL" id="JAAWWP010000004">
    <property type="protein sequence ID" value="NKI41475.1"/>
    <property type="molecule type" value="Genomic_DNA"/>
</dbReference>
<sequence length="73" mass="7872">MTNLDSRESAPQDLECGFDVLRGDCASMASRWSSPTLAYTEQKPGPEAKAGIRAIVVPERSAHLVDGMSQYGD</sequence>
<comment type="caution">
    <text evidence="1">The sequence shown here is derived from an EMBL/GenBank/DDBJ whole genome shotgun (WGS) entry which is preliminary data.</text>
</comment>
<organism evidence="1 2">
    <name type="scientific">Streptomyces physcomitrii</name>
    <dbReference type="NCBI Taxonomy" id="2724184"/>
    <lineage>
        <taxon>Bacteria</taxon>
        <taxon>Bacillati</taxon>
        <taxon>Actinomycetota</taxon>
        <taxon>Actinomycetes</taxon>
        <taxon>Kitasatosporales</taxon>
        <taxon>Streptomycetaceae</taxon>
        <taxon>Streptomyces</taxon>
    </lineage>
</organism>
<dbReference type="Proteomes" id="UP000772196">
    <property type="component" value="Unassembled WGS sequence"/>
</dbReference>
<keyword evidence="2" id="KW-1185">Reference proteome</keyword>
<evidence type="ECO:0000313" key="1">
    <source>
        <dbReference type="EMBL" id="NKI41475.1"/>
    </source>
</evidence>
<evidence type="ECO:0000313" key="2">
    <source>
        <dbReference type="Proteomes" id="UP000772196"/>
    </source>
</evidence>
<accession>A0ABX1H2B0</accession>